<evidence type="ECO:0000313" key="2">
    <source>
        <dbReference type="EMBL" id="PKL72187.1"/>
    </source>
</evidence>
<dbReference type="SMART" id="SM01234">
    <property type="entry name" value="Haemolytic"/>
    <property type="match status" value="1"/>
</dbReference>
<comment type="caution">
    <text evidence="2">The sequence shown here is derived from an EMBL/GenBank/DDBJ whole genome shotgun (WGS) entry which is preliminary data.</text>
</comment>
<protein>
    <recommendedName>
        <fullName evidence="1">Putative membrane protein insertion efficiency factor</fullName>
    </recommendedName>
</protein>
<dbReference type="Pfam" id="PF01809">
    <property type="entry name" value="YidD"/>
    <property type="match status" value="1"/>
</dbReference>
<comment type="similarity">
    <text evidence="1">Belongs to the UPF0161 family.</text>
</comment>
<evidence type="ECO:0000313" key="3">
    <source>
        <dbReference type="Proteomes" id="UP000233414"/>
    </source>
</evidence>
<gene>
    <name evidence="2" type="primary">yidD</name>
    <name evidence="2" type="ORF">CVV26_02655</name>
</gene>
<comment type="subcellular location">
    <subcellularLocation>
        <location evidence="1">Cell membrane</location>
        <topology evidence="1">Peripheral membrane protein</topology>
        <orientation evidence="1">Cytoplasmic side</orientation>
    </subcellularLocation>
</comment>
<dbReference type="GO" id="GO:0005886">
    <property type="term" value="C:plasma membrane"/>
    <property type="evidence" value="ECO:0007669"/>
    <property type="project" value="UniProtKB-SubCell"/>
</dbReference>
<comment type="function">
    <text evidence="1">Could be involved in insertion of integral membrane proteins into the membrane.</text>
</comment>
<keyword evidence="1" id="KW-1003">Cell membrane</keyword>
<dbReference type="InterPro" id="IPR002696">
    <property type="entry name" value="Membr_insert_effic_factor_YidD"/>
</dbReference>
<reference evidence="2 3" key="1">
    <citation type="journal article" date="2017" name="ISME J.">
        <title>Potential for microbial H2 and metal transformations associated with novel bacteria and archaea in deep terrestrial subsurface sediments.</title>
        <authorList>
            <person name="Hernsdorf A.W."/>
            <person name="Amano Y."/>
            <person name="Miyakawa K."/>
            <person name="Ise K."/>
            <person name="Suzuki Y."/>
            <person name="Anantharaman K."/>
            <person name="Probst A."/>
            <person name="Burstein D."/>
            <person name="Thomas B.C."/>
            <person name="Banfield J.F."/>
        </authorList>
    </citation>
    <scope>NUCLEOTIDE SEQUENCE [LARGE SCALE GENOMIC DNA]</scope>
    <source>
        <strain evidence="2">HGW-Kuenenbacteria-1</strain>
    </source>
</reference>
<organism evidence="2 3">
    <name type="scientific">Candidatus Kuenenbacteria bacterium HGW-Kuenenbacteria-1</name>
    <dbReference type="NCBI Taxonomy" id="2013812"/>
    <lineage>
        <taxon>Bacteria</taxon>
        <taxon>Candidatus Kueneniibacteriota</taxon>
    </lineage>
</organism>
<dbReference type="AlphaFoldDB" id="A0A2N1UN24"/>
<dbReference type="HAMAP" id="MF_00386">
    <property type="entry name" value="UPF0161_YidD"/>
    <property type="match status" value="1"/>
</dbReference>
<dbReference type="PANTHER" id="PTHR33383:SF1">
    <property type="entry name" value="MEMBRANE PROTEIN INSERTION EFFICIENCY FACTOR-RELATED"/>
    <property type="match status" value="1"/>
</dbReference>
<dbReference type="PANTHER" id="PTHR33383">
    <property type="entry name" value="MEMBRANE PROTEIN INSERTION EFFICIENCY FACTOR-RELATED"/>
    <property type="match status" value="1"/>
</dbReference>
<accession>A0A2N1UN24</accession>
<name>A0A2N1UN24_9BACT</name>
<dbReference type="EMBL" id="PGYQ01000013">
    <property type="protein sequence ID" value="PKL72187.1"/>
    <property type="molecule type" value="Genomic_DNA"/>
</dbReference>
<sequence>MFKLLSNFIFIVPRIFAVKLIRFYQIFFSLDHSWLKFLKPYGQCRFKPTCSEYACLAIEKYGVIMGGLKAMWRLLRCNPVNKGGYDPLK</sequence>
<proteinExistence type="inferred from homology"/>
<keyword evidence="1" id="KW-0472">Membrane</keyword>
<dbReference type="Proteomes" id="UP000233414">
    <property type="component" value="Unassembled WGS sequence"/>
</dbReference>
<evidence type="ECO:0000256" key="1">
    <source>
        <dbReference type="HAMAP-Rule" id="MF_00386"/>
    </source>
</evidence>
<dbReference type="NCBIfam" id="TIGR00278">
    <property type="entry name" value="membrane protein insertion efficiency factor YidD"/>
    <property type="match status" value="1"/>
</dbReference>